<proteinExistence type="predicted"/>
<name>A0A9Q1D1J5_CONCO</name>
<dbReference type="AlphaFoldDB" id="A0A9Q1D1J5"/>
<dbReference type="Proteomes" id="UP001152803">
    <property type="component" value="Unassembled WGS sequence"/>
</dbReference>
<protein>
    <submittedName>
        <fullName evidence="2">Uncharacterized protein</fullName>
    </submittedName>
</protein>
<reference evidence="2" key="1">
    <citation type="journal article" date="2023" name="Science">
        <title>Genome structures resolve the early diversification of teleost fishes.</title>
        <authorList>
            <person name="Parey E."/>
            <person name="Louis A."/>
            <person name="Montfort J."/>
            <person name="Bouchez O."/>
            <person name="Roques C."/>
            <person name="Iampietro C."/>
            <person name="Lluch J."/>
            <person name="Castinel A."/>
            <person name="Donnadieu C."/>
            <person name="Desvignes T."/>
            <person name="Floi Bucao C."/>
            <person name="Jouanno E."/>
            <person name="Wen M."/>
            <person name="Mejri S."/>
            <person name="Dirks R."/>
            <person name="Jansen H."/>
            <person name="Henkel C."/>
            <person name="Chen W.J."/>
            <person name="Zahm M."/>
            <person name="Cabau C."/>
            <person name="Klopp C."/>
            <person name="Thompson A.W."/>
            <person name="Robinson-Rechavi M."/>
            <person name="Braasch I."/>
            <person name="Lecointre G."/>
            <person name="Bobe J."/>
            <person name="Postlethwait J.H."/>
            <person name="Berthelot C."/>
            <person name="Roest Crollius H."/>
            <person name="Guiguen Y."/>
        </authorList>
    </citation>
    <scope>NUCLEOTIDE SEQUENCE</scope>
    <source>
        <strain evidence="2">Concon-B</strain>
    </source>
</reference>
<keyword evidence="3" id="KW-1185">Reference proteome</keyword>
<feature type="region of interest" description="Disordered" evidence="1">
    <location>
        <begin position="36"/>
        <end position="56"/>
    </location>
</feature>
<accession>A0A9Q1D1J5</accession>
<dbReference type="OrthoDB" id="10636746at2759"/>
<gene>
    <name evidence="2" type="ORF">COCON_G00199800</name>
</gene>
<comment type="caution">
    <text evidence="2">The sequence shown here is derived from an EMBL/GenBank/DDBJ whole genome shotgun (WGS) entry which is preliminary data.</text>
</comment>
<organism evidence="2 3">
    <name type="scientific">Conger conger</name>
    <name type="common">Conger eel</name>
    <name type="synonym">Muraena conger</name>
    <dbReference type="NCBI Taxonomy" id="82655"/>
    <lineage>
        <taxon>Eukaryota</taxon>
        <taxon>Metazoa</taxon>
        <taxon>Chordata</taxon>
        <taxon>Craniata</taxon>
        <taxon>Vertebrata</taxon>
        <taxon>Euteleostomi</taxon>
        <taxon>Actinopterygii</taxon>
        <taxon>Neopterygii</taxon>
        <taxon>Teleostei</taxon>
        <taxon>Anguilliformes</taxon>
        <taxon>Congridae</taxon>
        <taxon>Conger</taxon>
    </lineage>
</organism>
<evidence type="ECO:0000313" key="2">
    <source>
        <dbReference type="EMBL" id="KAJ8256116.1"/>
    </source>
</evidence>
<evidence type="ECO:0000313" key="3">
    <source>
        <dbReference type="Proteomes" id="UP001152803"/>
    </source>
</evidence>
<evidence type="ECO:0000256" key="1">
    <source>
        <dbReference type="SAM" id="MobiDB-lite"/>
    </source>
</evidence>
<dbReference type="EMBL" id="JAFJMO010000015">
    <property type="protein sequence ID" value="KAJ8256116.1"/>
    <property type="molecule type" value="Genomic_DNA"/>
</dbReference>
<sequence length="162" mass="17731">MRIDRGEQRFLSLMLPERGRRWQSLKTEMAVRPDGAALPATPCRETAPARPELSRVLKPSSPGERCVCICSRTLAPSNTNRVNPLRHRSVGEPRRPAHPALRISAALCRLGAGTAMASHPTPRHNTNRCQTLVTLRVTRDILDNGSAGVKQRAAATDGNTEL</sequence>